<evidence type="ECO:0000313" key="3">
    <source>
        <dbReference type="Proteomes" id="UP000282837"/>
    </source>
</evidence>
<evidence type="ECO:0000313" key="2">
    <source>
        <dbReference type="EMBL" id="RVU04334.1"/>
    </source>
</evidence>
<reference evidence="2 3" key="1">
    <citation type="submission" date="2019-01" db="EMBL/GenBank/DDBJ databases">
        <authorList>
            <person name="Chen W.-M."/>
        </authorList>
    </citation>
    <scope>NUCLEOTIDE SEQUENCE [LARGE SCALE GENOMIC DNA]</scope>
    <source>
        <strain evidence="2 3">FSY-9</strain>
    </source>
</reference>
<protein>
    <submittedName>
        <fullName evidence="2">Uncharacterized protein</fullName>
    </submittedName>
</protein>
<comment type="caution">
    <text evidence="2">The sequence shown here is derived from an EMBL/GenBank/DDBJ whole genome shotgun (WGS) entry which is preliminary data.</text>
</comment>
<dbReference type="EMBL" id="SACO01000009">
    <property type="protein sequence ID" value="RVU04334.1"/>
    <property type="molecule type" value="Genomic_DNA"/>
</dbReference>
<accession>A0A437N332</accession>
<name>A0A437N332_9SPHN</name>
<keyword evidence="1" id="KW-0175">Coiled coil</keyword>
<organism evidence="2 3">
    <name type="scientific">Novosphingobium umbonatum</name>
    <dbReference type="NCBI Taxonomy" id="1908524"/>
    <lineage>
        <taxon>Bacteria</taxon>
        <taxon>Pseudomonadati</taxon>
        <taxon>Pseudomonadota</taxon>
        <taxon>Alphaproteobacteria</taxon>
        <taxon>Sphingomonadales</taxon>
        <taxon>Sphingomonadaceae</taxon>
        <taxon>Novosphingobium</taxon>
    </lineage>
</organism>
<evidence type="ECO:0000256" key="1">
    <source>
        <dbReference type="SAM" id="Coils"/>
    </source>
</evidence>
<gene>
    <name evidence="2" type="ORF">EOE18_12695</name>
</gene>
<dbReference type="RefSeq" id="WP_127710060.1">
    <property type="nucleotide sequence ID" value="NZ_SACO01000009.1"/>
</dbReference>
<dbReference type="OrthoDB" id="8702396at2"/>
<dbReference type="Proteomes" id="UP000282837">
    <property type="component" value="Unassembled WGS sequence"/>
</dbReference>
<sequence>MAGAPHLKPNDVDLAVIILAGWTTKLTWDLFLRQLALELGHGHVYSKVAILKHARIKEAWNQARRRLAQEVKEVGERGQGRSIVAQLRRKLDEARDQLAVERERNNNLIEQFKRWQYNAERHGLKRSQLEAKLSRPSK</sequence>
<feature type="coiled-coil region" evidence="1">
    <location>
        <begin position="57"/>
        <end position="111"/>
    </location>
</feature>
<proteinExistence type="predicted"/>
<keyword evidence="3" id="KW-1185">Reference proteome</keyword>
<dbReference type="AlphaFoldDB" id="A0A437N332"/>